<evidence type="ECO:0000313" key="2">
    <source>
        <dbReference type="Proteomes" id="UP001556692"/>
    </source>
</evidence>
<evidence type="ECO:0000313" key="1">
    <source>
        <dbReference type="EMBL" id="MEX0407323.1"/>
    </source>
</evidence>
<sequence length="40" mass="4292">MTLHPMDAVSVLEGIFPFRRFSNGCKSDPAVPGKISELGS</sequence>
<comment type="caution">
    <text evidence="1">The sequence shown here is derived from an EMBL/GenBank/DDBJ whole genome shotgun (WGS) entry which is preliminary data.</text>
</comment>
<name>A0ABV3SKL6_9HYPH</name>
<organism evidence="1 2">
    <name type="scientific">Aquibium pacificus</name>
    <dbReference type="NCBI Taxonomy" id="3153579"/>
    <lineage>
        <taxon>Bacteria</taxon>
        <taxon>Pseudomonadati</taxon>
        <taxon>Pseudomonadota</taxon>
        <taxon>Alphaproteobacteria</taxon>
        <taxon>Hyphomicrobiales</taxon>
        <taxon>Phyllobacteriaceae</taxon>
        <taxon>Aquibium</taxon>
    </lineage>
</organism>
<protein>
    <submittedName>
        <fullName evidence="1">Uncharacterized protein</fullName>
    </submittedName>
</protein>
<reference evidence="1 2" key="1">
    <citation type="submission" date="2024-05" db="EMBL/GenBank/DDBJ databases">
        <authorList>
            <person name="Jiang F."/>
        </authorList>
    </citation>
    <scope>NUCLEOTIDE SEQUENCE [LARGE SCALE GENOMIC DNA]</scope>
    <source>
        <strain evidence="1 2">LZ166</strain>
    </source>
</reference>
<gene>
    <name evidence="1" type="ORF">ABGN05_16820</name>
</gene>
<dbReference type="RefSeq" id="WP_367955207.1">
    <property type="nucleotide sequence ID" value="NZ_JBDPGJ010000004.1"/>
</dbReference>
<dbReference type="Proteomes" id="UP001556692">
    <property type="component" value="Unassembled WGS sequence"/>
</dbReference>
<proteinExistence type="predicted"/>
<keyword evidence="2" id="KW-1185">Reference proteome</keyword>
<accession>A0ABV3SKL6</accession>
<dbReference type="EMBL" id="JBDPGJ010000004">
    <property type="protein sequence ID" value="MEX0407323.1"/>
    <property type="molecule type" value="Genomic_DNA"/>
</dbReference>